<dbReference type="SUPFAM" id="SSF57783">
    <property type="entry name" value="Zinc beta-ribbon"/>
    <property type="match status" value="1"/>
</dbReference>
<keyword evidence="8 12" id="KW-0862">Zinc</keyword>
<comment type="cofactor">
    <cofactor evidence="12 13 14">
        <name>Zn(2+)</name>
        <dbReference type="ChEBI" id="CHEBI:29105"/>
    </cofactor>
    <text evidence="12 13 14">Binds 1 zinc ion per monomer.</text>
</comment>
<keyword evidence="11 12" id="KW-0804">Transcription</keyword>
<comment type="function">
    <text evidence="12 13">RNA polymerase that catalyzes the synthesis of short RNA molecules used as primers for DNA polymerase during DNA replication.</text>
</comment>
<comment type="subunit">
    <text evidence="12">Monomer. Interacts with DnaB.</text>
</comment>
<sequence length="577" mass="65573">MSSPTEQIKERLPIDQVVSSYIKLERAGGNFKARCPFHNEKTPSFIVSPSRGSYHCFGCNRGGDIFSFVQEIEGVDFKHALETLADRAGVPLPRIDPKLKSEFDRLYKILEDATEYFQNNLGNAKDALDYLKKRGLSENTIEEWKLGYAKNDWRLLLEHLKGKKFTEQEIEKVGLIVKSEPKTASGGSAEARYYDRFRGRIIFPLKSAQGKVVGFSGRYFVDGSTETDSAKYINTPETTLYNKSKLLYGYDKAKQSIMKEDFSVLVEGQMDLIMSHQAGVKNTVATSGTALTEEHLNSLKRFSVNIVMAFDGDEAGFAASERGFNLALLLGMNVRIAKLPKGVDPADLIKKDSLEWIRTIKEAKHIIDFYLDTLIEQELDPRALKFEVSKRVVPYTALIRNRIDQAHFVGKIAGALNIAEEPIWDEIKKQGEKIYEVRSEENIIKAKGREENIRDKILGLIYWQYEEKKGKRVIDIDKAKERYIDVTGLKVGVSPEGKGSLIIEAEAYYSGAEHLDKELEELFLHLEMIKLDGELAQKMADLRQAERKKDEKRVEEILTLCHGISKRINEIKVKLKE</sequence>
<evidence type="ECO:0000256" key="4">
    <source>
        <dbReference type="ARBA" id="ARBA00022695"/>
    </source>
</evidence>
<evidence type="ECO:0000256" key="1">
    <source>
        <dbReference type="ARBA" id="ARBA00022478"/>
    </source>
</evidence>
<keyword evidence="2 12" id="KW-0639">Primosome</keyword>
<evidence type="ECO:0000256" key="3">
    <source>
        <dbReference type="ARBA" id="ARBA00022679"/>
    </source>
</evidence>
<dbReference type="HAMAP" id="MF_00974">
    <property type="entry name" value="DNA_primase_DnaG"/>
    <property type="match status" value="1"/>
</dbReference>
<evidence type="ECO:0000256" key="9">
    <source>
        <dbReference type="ARBA" id="ARBA00022842"/>
    </source>
</evidence>
<feature type="zinc finger region" description="CHC2-type" evidence="12 14">
    <location>
        <begin position="35"/>
        <end position="59"/>
    </location>
</feature>
<dbReference type="InterPro" id="IPR006295">
    <property type="entry name" value="DNA_primase_DnaG"/>
</dbReference>
<dbReference type="InterPro" id="IPR036977">
    <property type="entry name" value="DNA_primase_Znf_CHC2"/>
</dbReference>
<dbReference type="GO" id="GO:0006269">
    <property type="term" value="P:DNA replication, synthesis of primer"/>
    <property type="evidence" value="ECO:0007669"/>
    <property type="project" value="UniProtKB-UniRule"/>
</dbReference>
<dbReference type="PROSITE" id="PS50880">
    <property type="entry name" value="TOPRIM"/>
    <property type="match status" value="1"/>
</dbReference>
<keyword evidence="15" id="KW-0175">Coiled coil</keyword>
<dbReference type="GO" id="GO:1990077">
    <property type="term" value="C:primosome complex"/>
    <property type="evidence" value="ECO:0007669"/>
    <property type="project" value="UniProtKB-KW"/>
</dbReference>
<keyword evidence="4 12" id="KW-0548">Nucleotidyltransferase</keyword>
<evidence type="ECO:0000256" key="15">
    <source>
        <dbReference type="SAM" id="Coils"/>
    </source>
</evidence>
<keyword evidence="9" id="KW-0460">Magnesium</keyword>
<feature type="coiled-coil region" evidence="15">
    <location>
        <begin position="528"/>
        <end position="555"/>
    </location>
</feature>
<keyword evidence="6 12" id="KW-0479">Metal-binding</keyword>
<gene>
    <name evidence="12" type="primary">dnaG</name>
    <name evidence="17" type="ORF">A2648_01920</name>
</gene>
<keyword evidence="10 12" id="KW-0238">DNA-binding</keyword>
<dbReference type="EC" id="2.7.7.101" evidence="12"/>
<accession>A0A1G2CR60</accession>
<dbReference type="GO" id="GO:0008270">
    <property type="term" value="F:zinc ion binding"/>
    <property type="evidence" value="ECO:0007669"/>
    <property type="project" value="UniProtKB-UniRule"/>
</dbReference>
<dbReference type="PIRSF" id="PIRSF002811">
    <property type="entry name" value="DnaG"/>
    <property type="match status" value="1"/>
</dbReference>
<dbReference type="FunFam" id="3.90.580.10:FF:000001">
    <property type="entry name" value="DNA primase"/>
    <property type="match status" value="1"/>
</dbReference>
<comment type="catalytic activity">
    <reaction evidence="12">
        <text>ssDNA + n NTP = ssDNA/pppN(pN)n-1 hybrid + (n-1) diphosphate.</text>
        <dbReference type="EC" id="2.7.7.101"/>
    </reaction>
</comment>
<dbReference type="InterPro" id="IPR037068">
    <property type="entry name" value="DNA_primase_core_N_sf"/>
</dbReference>
<evidence type="ECO:0000256" key="14">
    <source>
        <dbReference type="PIRSR" id="PIRSR002811-1"/>
    </source>
</evidence>
<dbReference type="InterPro" id="IPR006171">
    <property type="entry name" value="TOPRIM_dom"/>
</dbReference>
<dbReference type="CDD" id="cd03364">
    <property type="entry name" value="TOPRIM_DnaG_primases"/>
    <property type="match status" value="1"/>
</dbReference>
<evidence type="ECO:0000313" key="17">
    <source>
        <dbReference type="EMBL" id="OGZ03692.1"/>
    </source>
</evidence>
<dbReference type="EMBL" id="MHLH01000015">
    <property type="protein sequence ID" value="OGZ03692.1"/>
    <property type="molecule type" value="Genomic_DNA"/>
</dbReference>
<organism evidence="17 18">
    <name type="scientific">Candidatus Lloydbacteria bacterium RIFCSPHIGHO2_01_FULL_41_20</name>
    <dbReference type="NCBI Taxonomy" id="1798657"/>
    <lineage>
        <taxon>Bacteria</taxon>
        <taxon>Candidatus Lloydiibacteriota</taxon>
    </lineage>
</organism>
<evidence type="ECO:0000256" key="12">
    <source>
        <dbReference type="HAMAP-Rule" id="MF_00974"/>
    </source>
</evidence>
<dbReference type="Pfam" id="PF08275">
    <property type="entry name" value="DNAG_N"/>
    <property type="match status" value="1"/>
</dbReference>
<evidence type="ECO:0000256" key="6">
    <source>
        <dbReference type="ARBA" id="ARBA00022723"/>
    </source>
</evidence>
<evidence type="ECO:0000313" key="18">
    <source>
        <dbReference type="Proteomes" id="UP000178841"/>
    </source>
</evidence>
<dbReference type="Gene3D" id="3.40.1360.10">
    <property type="match status" value="1"/>
</dbReference>
<keyword evidence="7 12" id="KW-0863">Zinc-finger</keyword>
<dbReference type="NCBIfam" id="TIGR01391">
    <property type="entry name" value="dnaG"/>
    <property type="match status" value="1"/>
</dbReference>
<dbReference type="GO" id="GO:0003899">
    <property type="term" value="F:DNA-directed RNA polymerase activity"/>
    <property type="evidence" value="ECO:0007669"/>
    <property type="project" value="UniProtKB-UniRule"/>
</dbReference>
<keyword evidence="3 12" id="KW-0808">Transferase</keyword>
<dbReference type="AlphaFoldDB" id="A0A1G2CR60"/>
<evidence type="ECO:0000256" key="7">
    <source>
        <dbReference type="ARBA" id="ARBA00022771"/>
    </source>
</evidence>
<evidence type="ECO:0000256" key="13">
    <source>
        <dbReference type="PIRNR" id="PIRNR002811"/>
    </source>
</evidence>
<dbReference type="SMART" id="SM00400">
    <property type="entry name" value="ZnF_CHCC"/>
    <property type="match status" value="1"/>
</dbReference>
<proteinExistence type="inferred from homology"/>
<dbReference type="InterPro" id="IPR030846">
    <property type="entry name" value="DnaG_bac"/>
</dbReference>
<dbReference type="GO" id="GO:0005737">
    <property type="term" value="C:cytoplasm"/>
    <property type="evidence" value="ECO:0007669"/>
    <property type="project" value="TreeGrafter"/>
</dbReference>
<dbReference type="Proteomes" id="UP000178841">
    <property type="component" value="Unassembled WGS sequence"/>
</dbReference>
<name>A0A1G2CR60_9BACT</name>
<dbReference type="Pfam" id="PF13155">
    <property type="entry name" value="Toprim_2"/>
    <property type="match status" value="1"/>
</dbReference>
<comment type="domain">
    <text evidence="12">Contains an N-terminal zinc-binding domain, a central core domain that contains the primase activity, and a C-terminal DnaB-binding domain.</text>
</comment>
<dbReference type="PANTHER" id="PTHR30313">
    <property type="entry name" value="DNA PRIMASE"/>
    <property type="match status" value="1"/>
</dbReference>
<evidence type="ECO:0000256" key="10">
    <source>
        <dbReference type="ARBA" id="ARBA00023125"/>
    </source>
</evidence>
<evidence type="ECO:0000256" key="8">
    <source>
        <dbReference type="ARBA" id="ARBA00022833"/>
    </source>
</evidence>
<comment type="similarity">
    <text evidence="12 13">Belongs to the DnaG primase family.</text>
</comment>
<dbReference type="InterPro" id="IPR013264">
    <property type="entry name" value="DNAG_N"/>
</dbReference>
<evidence type="ECO:0000256" key="11">
    <source>
        <dbReference type="ARBA" id="ARBA00023163"/>
    </source>
</evidence>
<dbReference type="SMART" id="SM00493">
    <property type="entry name" value="TOPRIM"/>
    <property type="match status" value="1"/>
</dbReference>
<evidence type="ECO:0000259" key="16">
    <source>
        <dbReference type="PROSITE" id="PS50880"/>
    </source>
</evidence>
<keyword evidence="1 12" id="KW-0240">DNA-directed RNA polymerase</keyword>
<reference evidence="17 18" key="1">
    <citation type="journal article" date="2016" name="Nat. Commun.">
        <title>Thousands of microbial genomes shed light on interconnected biogeochemical processes in an aquifer system.</title>
        <authorList>
            <person name="Anantharaman K."/>
            <person name="Brown C.T."/>
            <person name="Hug L.A."/>
            <person name="Sharon I."/>
            <person name="Castelle C.J."/>
            <person name="Probst A.J."/>
            <person name="Thomas B.C."/>
            <person name="Singh A."/>
            <person name="Wilkins M.J."/>
            <person name="Karaoz U."/>
            <person name="Brodie E.L."/>
            <person name="Williams K.H."/>
            <person name="Hubbard S.S."/>
            <person name="Banfield J.F."/>
        </authorList>
    </citation>
    <scope>NUCLEOTIDE SEQUENCE [LARGE SCALE GENOMIC DNA]</scope>
</reference>
<comment type="caution">
    <text evidence="17">The sequence shown here is derived from an EMBL/GenBank/DDBJ whole genome shotgun (WGS) entry which is preliminary data.</text>
</comment>
<protein>
    <recommendedName>
        <fullName evidence="12 13">DNA primase</fullName>
        <ecNumber evidence="12">2.7.7.101</ecNumber>
    </recommendedName>
</protein>
<evidence type="ECO:0000256" key="5">
    <source>
        <dbReference type="ARBA" id="ARBA00022705"/>
    </source>
</evidence>
<dbReference type="Gene3D" id="3.90.580.10">
    <property type="entry name" value="Zinc finger, CHC2-type domain"/>
    <property type="match status" value="1"/>
</dbReference>
<dbReference type="STRING" id="1798657.A2648_01920"/>
<feature type="domain" description="Toprim" evidence="16">
    <location>
        <begin position="261"/>
        <end position="344"/>
    </location>
</feature>
<keyword evidence="5 12" id="KW-0235">DNA replication</keyword>
<dbReference type="InterPro" id="IPR002694">
    <property type="entry name" value="Znf_CHC2"/>
</dbReference>
<dbReference type="GO" id="GO:0003677">
    <property type="term" value="F:DNA binding"/>
    <property type="evidence" value="ECO:0007669"/>
    <property type="project" value="UniProtKB-KW"/>
</dbReference>
<dbReference type="PANTHER" id="PTHR30313:SF2">
    <property type="entry name" value="DNA PRIMASE"/>
    <property type="match status" value="1"/>
</dbReference>
<dbReference type="Pfam" id="PF01807">
    <property type="entry name" value="Zn_ribbon_DnaG"/>
    <property type="match status" value="1"/>
</dbReference>
<dbReference type="InterPro" id="IPR034151">
    <property type="entry name" value="TOPRIM_DnaG_bac"/>
</dbReference>
<evidence type="ECO:0000256" key="2">
    <source>
        <dbReference type="ARBA" id="ARBA00022515"/>
    </source>
</evidence>
<dbReference type="Gene3D" id="3.90.980.10">
    <property type="entry name" value="DNA primase, catalytic core, N-terminal domain"/>
    <property type="match status" value="1"/>
</dbReference>
<dbReference type="GO" id="GO:0000428">
    <property type="term" value="C:DNA-directed RNA polymerase complex"/>
    <property type="evidence" value="ECO:0007669"/>
    <property type="project" value="UniProtKB-KW"/>
</dbReference>
<dbReference type="SUPFAM" id="SSF56731">
    <property type="entry name" value="DNA primase core"/>
    <property type="match status" value="1"/>
</dbReference>
<dbReference type="InterPro" id="IPR050219">
    <property type="entry name" value="DnaG_primase"/>
</dbReference>